<dbReference type="InterPro" id="IPR017853">
    <property type="entry name" value="GH"/>
</dbReference>
<feature type="signal peptide" evidence="1">
    <location>
        <begin position="1"/>
        <end position="23"/>
    </location>
</feature>
<feature type="domain" description="Glycosyl hydrolase family 13 catalytic" evidence="2">
    <location>
        <begin position="58"/>
        <end position="380"/>
    </location>
</feature>
<name>A0A368JDP6_9BACT</name>
<dbReference type="SMART" id="SM00642">
    <property type="entry name" value="Aamy"/>
    <property type="match status" value="1"/>
</dbReference>
<evidence type="ECO:0000313" key="3">
    <source>
        <dbReference type="EMBL" id="RCR65662.1"/>
    </source>
</evidence>
<reference evidence="3 4" key="1">
    <citation type="submission" date="2018-07" db="EMBL/GenBank/DDBJ databases">
        <title>Genome analysis of Larkinella rosea.</title>
        <authorList>
            <person name="Zhou Z."/>
            <person name="Wang G."/>
        </authorList>
    </citation>
    <scope>NUCLEOTIDE SEQUENCE [LARGE SCALE GENOMIC DNA]</scope>
    <source>
        <strain evidence="4">zzj9</strain>
    </source>
</reference>
<feature type="chain" id="PRO_5016902642" evidence="1">
    <location>
        <begin position="24"/>
        <end position="471"/>
    </location>
</feature>
<comment type="caution">
    <text evidence="3">The sequence shown here is derived from an EMBL/GenBank/DDBJ whole genome shotgun (WGS) entry which is preliminary data.</text>
</comment>
<dbReference type="RefSeq" id="WP_114409991.1">
    <property type="nucleotide sequence ID" value="NZ_QOWE01000038.1"/>
</dbReference>
<dbReference type="CDD" id="cd11313">
    <property type="entry name" value="AmyAc_arch_bac_AmyA"/>
    <property type="match status" value="1"/>
</dbReference>
<dbReference type="OrthoDB" id="9806009at2"/>
<gene>
    <name evidence="3" type="ORF">DUE52_30810</name>
</gene>
<dbReference type="InterPro" id="IPR006047">
    <property type="entry name" value="GH13_cat_dom"/>
</dbReference>
<dbReference type="InterPro" id="IPR032091">
    <property type="entry name" value="Malt_amylase-like_C"/>
</dbReference>
<dbReference type="PROSITE" id="PS51257">
    <property type="entry name" value="PROKAR_LIPOPROTEIN"/>
    <property type="match status" value="1"/>
</dbReference>
<dbReference type="Proteomes" id="UP000253383">
    <property type="component" value="Unassembled WGS sequence"/>
</dbReference>
<organism evidence="3 4">
    <name type="scientific">Larkinella punicea</name>
    <dbReference type="NCBI Taxonomy" id="2315727"/>
    <lineage>
        <taxon>Bacteria</taxon>
        <taxon>Pseudomonadati</taxon>
        <taxon>Bacteroidota</taxon>
        <taxon>Cytophagia</taxon>
        <taxon>Cytophagales</taxon>
        <taxon>Spirosomataceae</taxon>
        <taxon>Larkinella</taxon>
    </lineage>
</organism>
<dbReference type="Gene3D" id="2.60.40.1180">
    <property type="entry name" value="Golgi alpha-mannosidase II"/>
    <property type="match status" value="1"/>
</dbReference>
<dbReference type="GO" id="GO:0004556">
    <property type="term" value="F:alpha-amylase activity"/>
    <property type="evidence" value="ECO:0007669"/>
    <property type="project" value="TreeGrafter"/>
</dbReference>
<proteinExistence type="predicted"/>
<keyword evidence="1" id="KW-0732">Signal</keyword>
<evidence type="ECO:0000256" key="1">
    <source>
        <dbReference type="SAM" id="SignalP"/>
    </source>
</evidence>
<sequence length="471" mass="54387">MYTKIFCGLLLGSLLFFSVLSCKQTPTTGNDPTSVNDSSVVQSRIPTVDWAKNATIYEINIRQFSPEGTFKAVETQLTRLKELGVDILWFMPIHPISKENQRTLPGNPYAVEDYKAVNPDYGTLADFKALVKQAHDLGMHVIIDWVPNHTGRAHTWVKQHPDWYTQINGKMSPPIDDQGKVTDRPDVFDLNYKNPELRRAMIDAMQFWVRECDIDGYRCEVAGYVPDDFWSEVRPKLDSIKTVFMLAEWEDKPEHFKDCFNMNYSWSTYQLMKLIAKGKRPASALDSLLAHNKERFPRGYYQMQFTQNHDENAWVGTPTELFGNGVDAFTVLAFTFDGMPLVYNGMESNLSKRLKFYEKDPIYWGNYSKTDFYKTLLTLKHRNQALWNGLAGGPLIKIPTEKDDKVYAFYRQQENDRVIVIVNLSPTPQTIRLNGDGFEGVYTEVFSRQPAELRNSLTFALKPWEYKVYTN</sequence>
<dbReference type="PANTHER" id="PTHR10357:SF205">
    <property type="entry name" value="O-GLYCOSYL HYDROLASE FAMILY 13"/>
    <property type="match status" value="1"/>
</dbReference>
<dbReference type="Pfam" id="PF16657">
    <property type="entry name" value="Malt_amylase_C"/>
    <property type="match status" value="1"/>
</dbReference>
<dbReference type="InterPro" id="IPR013780">
    <property type="entry name" value="Glyco_hydro_b"/>
</dbReference>
<evidence type="ECO:0000313" key="4">
    <source>
        <dbReference type="Proteomes" id="UP000253383"/>
    </source>
</evidence>
<dbReference type="AlphaFoldDB" id="A0A368JDP6"/>
<dbReference type="Gene3D" id="3.20.20.80">
    <property type="entry name" value="Glycosidases"/>
    <property type="match status" value="1"/>
</dbReference>
<dbReference type="PANTHER" id="PTHR10357">
    <property type="entry name" value="ALPHA-AMYLASE FAMILY MEMBER"/>
    <property type="match status" value="1"/>
</dbReference>
<dbReference type="Pfam" id="PF00128">
    <property type="entry name" value="Alpha-amylase"/>
    <property type="match status" value="1"/>
</dbReference>
<keyword evidence="4" id="KW-1185">Reference proteome</keyword>
<dbReference type="SUPFAM" id="SSF51011">
    <property type="entry name" value="Glycosyl hydrolase domain"/>
    <property type="match status" value="1"/>
</dbReference>
<evidence type="ECO:0000259" key="2">
    <source>
        <dbReference type="SMART" id="SM00642"/>
    </source>
</evidence>
<dbReference type="EMBL" id="QOWE01000038">
    <property type="protein sequence ID" value="RCR65662.1"/>
    <property type="molecule type" value="Genomic_DNA"/>
</dbReference>
<accession>A0A368JDP6</accession>
<protein>
    <submittedName>
        <fullName evidence="3">Alpha-amylase</fullName>
    </submittedName>
</protein>
<dbReference type="GO" id="GO:0009313">
    <property type="term" value="P:oligosaccharide catabolic process"/>
    <property type="evidence" value="ECO:0007669"/>
    <property type="project" value="TreeGrafter"/>
</dbReference>
<dbReference type="SUPFAM" id="SSF51445">
    <property type="entry name" value="(Trans)glycosidases"/>
    <property type="match status" value="1"/>
</dbReference>